<name>A0A269XPF8_9PROT</name>
<reference evidence="1 2" key="1">
    <citation type="submission" date="2017-04" db="EMBL/GenBank/DDBJ databases">
        <title>Kefir bacterial isolates.</title>
        <authorList>
            <person name="Kim Y."/>
            <person name="Blasche S."/>
            <person name="Patil K.R."/>
        </authorList>
    </citation>
    <scope>NUCLEOTIDE SEQUENCE [LARGE SCALE GENOMIC DNA]</scope>
    <source>
        <strain evidence="1 2">KR</strain>
    </source>
</reference>
<gene>
    <name evidence="1" type="ORF">B8X00_13580</name>
</gene>
<comment type="caution">
    <text evidence="1">The sequence shown here is derived from an EMBL/GenBank/DDBJ whole genome shotgun (WGS) entry which is preliminary data.</text>
</comment>
<protein>
    <submittedName>
        <fullName evidence="1">Uncharacterized protein</fullName>
    </submittedName>
</protein>
<dbReference type="AlphaFoldDB" id="A0A269XPF8"/>
<accession>A0A269XPF8</accession>
<proteinExistence type="predicted"/>
<evidence type="ECO:0000313" key="1">
    <source>
        <dbReference type="EMBL" id="PAK75233.1"/>
    </source>
</evidence>
<sequence>MLEQYLFESIQNLQEAATKWLWTNNYDRISMGDYRDMSSFSLLPAGTG</sequence>
<evidence type="ECO:0000313" key="2">
    <source>
        <dbReference type="Proteomes" id="UP000216151"/>
    </source>
</evidence>
<keyword evidence="2" id="KW-1185">Reference proteome</keyword>
<dbReference type="EMBL" id="NCXK01000057">
    <property type="protein sequence ID" value="PAK75233.1"/>
    <property type="molecule type" value="Genomic_DNA"/>
</dbReference>
<organism evidence="1 2">
    <name type="scientific">Acetobacter fabarum</name>
    <dbReference type="NCBI Taxonomy" id="483199"/>
    <lineage>
        <taxon>Bacteria</taxon>
        <taxon>Pseudomonadati</taxon>
        <taxon>Pseudomonadota</taxon>
        <taxon>Alphaproteobacteria</taxon>
        <taxon>Acetobacterales</taxon>
        <taxon>Acetobacteraceae</taxon>
        <taxon>Acetobacter</taxon>
    </lineage>
</organism>
<dbReference type="Proteomes" id="UP000216151">
    <property type="component" value="Unassembled WGS sequence"/>
</dbReference>